<keyword evidence="1" id="KW-0472">Membrane</keyword>
<feature type="transmembrane region" description="Helical" evidence="1">
    <location>
        <begin position="70"/>
        <end position="88"/>
    </location>
</feature>
<proteinExistence type="predicted"/>
<reference evidence="2 3" key="1">
    <citation type="journal article" date="2019" name="Int. J. Syst. Evol. Microbiol.">
        <title>The Global Catalogue of Microorganisms (GCM) 10K type strain sequencing project: providing services to taxonomists for standard genome sequencing and annotation.</title>
        <authorList>
            <consortium name="The Broad Institute Genomics Platform"/>
            <consortium name="The Broad Institute Genome Sequencing Center for Infectious Disease"/>
            <person name="Wu L."/>
            <person name="Ma J."/>
        </authorList>
    </citation>
    <scope>NUCLEOTIDE SEQUENCE [LARGE SCALE GENOMIC DNA]</scope>
    <source>
        <strain evidence="2 3">JCM 9731</strain>
    </source>
</reference>
<evidence type="ECO:0008006" key="4">
    <source>
        <dbReference type="Google" id="ProtNLM"/>
    </source>
</evidence>
<name>A0ABN0WMU9_9BACI</name>
<evidence type="ECO:0000256" key="1">
    <source>
        <dbReference type="SAM" id="Phobius"/>
    </source>
</evidence>
<dbReference type="RefSeq" id="WP_343802137.1">
    <property type="nucleotide sequence ID" value="NZ_BAAADJ010000061.1"/>
</dbReference>
<organism evidence="2 3">
    <name type="scientific">Bacillus carboniphilus</name>
    <dbReference type="NCBI Taxonomy" id="86663"/>
    <lineage>
        <taxon>Bacteria</taxon>
        <taxon>Bacillati</taxon>
        <taxon>Bacillota</taxon>
        <taxon>Bacilli</taxon>
        <taxon>Bacillales</taxon>
        <taxon>Bacillaceae</taxon>
        <taxon>Bacillus</taxon>
    </lineage>
</organism>
<dbReference type="Pfam" id="PF19728">
    <property type="entry name" value="DUF6220"/>
    <property type="match status" value="1"/>
</dbReference>
<keyword evidence="3" id="KW-1185">Reference proteome</keyword>
<accession>A0ABN0WMU9</accession>
<dbReference type="EMBL" id="BAAADJ010000061">
    <property type="protein sequence ID" value="GAA0342238.1"/>
    <property type="molecule type" value="Genomic_DNA"/>
</dbReference>
<evidence type="ECO:0000313" key="2">
    <source>
        <dbReference type="EMBL" id="GAA0342238.1"/>
    </source>
</evidence>
<keyword evidence="1" id="KW-1133">Transmembrane helix</keyword>
<keyword evidence="1" id="KW-0812">Transmembrane</keyword>
<feature type="transmembrane region" description="Helical" evidence="1">
    <location>
        <begin position="12"/>
        <end position="33"/>
    </location>
</feature>
<evidence type="ECO:0000313" key="3">
    <source>
        <dbReference type="Proteomes" id="UP001500782"/>
    </source>
</evidence>
<dbReference type="InterPro" id="IPR046192">
    <property type="entry name" value="DUF6220"/>
</dbReference>
<dbReference type="Proteomes" id="UP001500782">
    <property type="component" value="Unassembled WGS sequence"/>
</dbReference>
<feature type="transmembrane region" description="Helical" evidence="1">
    <location>
        <begin position="45"/>
        <end position="63"/>
    </location>
</feature>
<sequence length="129" mass="14442">MKKGKLAERIFGILAGAFVLCLLIQVFIAGLAIFVDPAKWHVHKVFIHLFEIIPVAMVIIAFVGKMPRWAIGQSAALVGFIFLMYFSANITPVWPWAAAAHPVLALVLFWMGIKLTKDTFLYLKRSDVN</sequence>
<gene>
    <name evidence="2" type="ORF">GCM10008967_35770</name>
</gene>
<protein>
    <recommendedName>
        <fullName evidence="4">DoxX family protein</fullName>
    </recommendedName>
</protein>
<comment type="caution">
    <text evidence="2">The sequence shown here is derived from an EMBL/GenBank/DDBJ whole genome shotgun (WGS) entry which is preliminary data.</text>
</comment>
<feature type="transmembrane region" description="Helical" evidence="1">
    <location>
        <begin position="94"/>
        <end position="113"/>
    </location>
</feature>